<dbReference type="Gene3D" id="3.90.76.10">
    <property type="entry name" value="Dipeptide-binding Protein, Domain 1"/>
    <property type="match status" value="1"/>
</dbReference>
<reference evidence="5" key="2">
    <citation type="submission" date="2020-09" db="EMBL/GenBank/DDBJ databases">
        <authorList>
            <person name="Sun Q."/>
            <person name="Zhou Y."/>
        </authorList>
    </citation>
    <scope>NUCLEOTIDE SEQUENCE</scope>
    <source>
        <strain evidence="5">CGMCC 1.12919</strain>
    </source>
</reference>
<evidence type="ECO:0000256" key="3">
    <source>
        <dbReference type="ARBA" id="ARBA00022729"/>
    </source>
</evidence>
<dbReference type="InterPro" id="IPR000914">
    <property type="entry name" value="SBP_5_dom"/>
</dbReference>
<dbReference type="PANTHER" id="PTHR30290:SF38">
    <property type="entry name" value="D,D-DIPEPTIDE-BINDING PERIPLASMIC PROTEIN DDPA-RELATED"/>
    <property type="match status" value="1"/>
</dbReference>
<proteinExistence type="inferred from homology"/>
<gene>
    <name evidence="5" type="ORF">GCM10010994_50590</name>
</gene>
<feature type="domain" description="Solute-binding protein family 5" evidence="4">
    <location>
        <begin position="88"/>
        <end position="437"/>
    </location>
</feature>
<dbReference type="InterPro" id="IPR039424">
    <property type="entry name" value="SBP_5"/>
</dbReference>
<sequence length="519" mass="56421">MTDPHSRGSTIDRRRLIGACLAGAGLVVFDLPGRGRAQAQQGSALRVSANVNPSTLDPVTGRSGGDHQFLYPLYDTLVQWDPKTLAARPGLAQSWTYKDDTTLVLELRPGVTFHDGTPLDAEAVKFNLDRALGDAKSNIKVDLSSVDSVEVSGPTTVTIKLKAQDRSLPLILSDRAGMMASPTAVKAGGGSIDRAPVGAGPWKFVKWDDAAIVVYERNPAYWDKGIPKVDRLEMKVIPEVATGVRSVMAGENDVVVAVPPMQKVILDRSDKVAVYATPSLYLHMIYVDFSKPPFNDVRVRKALNLAIDRSIFNKLALAGLGQPATTLFPTEFWAYDPSLTDILAYDPERAKALLKEAGTPEVTFTGITYSDQAAVKRQEILIEMWRKVGIKAQMRTASVPEASSAFFFQRQIDTFVAAITSRPDPSMGLYTLFGKSSPYNGGRQEIPGMEAALAESRMGATQEQRKVGLSKVQRIALDQALFVPLVFDVSITAVSKKFDGFQPNLFGRPRFETVGVAAS</sequence>
<keyword evidence="6" id="KW-1185">Reference proteome</keyword>
<evidence type="ECO:0000256" key="2">
    <source>
        <dbReference type="ARBA" id="ARBA00005695"/>
    </source>
</evidence>
<dbReference type="GO" id="GO:0015833">
    <property type="term" value="P:peptide transport"/>
    <property type="evidence" value="ECO:0007669"/>
    <property type="project" value="TreeGrafter"/>
</dbReference>
<dbReference type="PIRSF" id="PIRSF002741">
    <property type="entry name" value="MppA"/>
    <property type="match status" value="1"/>
</dbReference>
<dbReference type="PANTHER" id="PTHR30290">
    <property type="entry name" value="PERIPLASMIC BINDING COMPONENT OF ABC TRANSPORTER"/>
    <property type="match status" value="1"/>
</dbReference>
<evidence type="ECO:0000313" key="6">
    <source>
        <dbReference type="Proteomes" id="UP000637002"/>
    </source>
</evidence>
<dbReference type="GO" id="GO:0030288">
    <property type="term" value="C:outer membrane-bounded periplasmic space"/>
    <property type="evidence" value="ECO:0007669"/>
    <property type="project" value="UniProtKB-ARBA"/>
</dbReference>
<evidence type="ECO:0000259" key="4">
    <source>
        <dbReference type="Pfam" id="PF00496"/>
    </source>
</evidence>
<accession>A0A916XMA8</accession>
<comment type="similarity">
    <text evidence="2">Belongs to the bacterial solute-binding protein 5 family.</text>
</comment>
<dbReference type="Pfam" id="PF00496">
    <property type="entry name" value="SBP_bac_5"/>
    <property type="match status" value="1"/>
</dbReference>
<dbReference type="Gene3D" id="3.40.190.10">
    <property type="entry name" value="Periplasmic binding protein-like II"/>
    <property type="match status" value="1"/>
</dbReference>
<dbReference type="EMBL" id="BMGG01000010">
    <property type="protein sequence ID" value="GGC86557.1"/>
    <property type="molecule type" value="Genomic_DNA"/>
</dbReference>
<dbReference type="PROSITE" id="PS51318">
    <property type="entry name" value="TAT"/>
    <property type="match status" value="1"/>
</dbReference>
<dbReference type="Gene3D" id="3.10.105.10">
    <property type="entry name" value="Dipeptide-binding Protein, Domain 3"/>
    <property type="match status" value="1"/>
</dbReference>
<dbReference type="AlphaFoldDB" id="A0A916XMA8"/>
<keyword evidence="3" id="KW-0732">Signal</keyword>
<dbReference type="InterPro" id="IPR030678">
    <property type="entry name" value="Peptide/Ni-bd"/>
</dbReference>
<dbReference type="GO" id="GO:1904680">
    <property type="term" value="F:peptide transmembrane transporter activity"/>
    <property type="evidence" value="ECO:0007669"/>
    <property type="project" value="TreeGrafter"/>
</dbReference>
<dbReference type="InterPro" id="IPR006311">
    <property type="entry name" value="TAT_signal"/>
</dbReference>
<comment type="caution">
    <text evidence="5">The sequence shown here is derived from an EMBL/GenBank/DDBJ whole genome shotgun (WGS) entry which is preliminary data.</text>
</comment>
<dbReference type="SUPFAM" id="SSF53850">
    <property type="entry name" value="Periplasmic binding protein-like II"/>
    <property type="match status" value="1"/>
</dbReference>
<dbReference type="Proteomes" id="UP000637002">
    <property type="component" value="Unassembled WGS sequence"/>
</dbReference>
<evidence type="ECO:0000313" key="5">
    <source>
        <dbReference type="EMBL" id="GGC86557.1"/>
    </source>
</evidence>
<name>A0A916XMA8_9HYPH</name>
<evidence type="ECO:0000256" key="1">
    <source>
        <dbReference type="ARBA" id="ARBA00004418"/>
    </source>
</evidence>
<dbReference type="GO" id="GO:0043190">
    <property type="term" value="C:ATP-binding cassette (ABC) transporter complex"/>
    <property type="evidence" value="ECO:0007669"/>
    <property type="project" value="InterPro"/>
</dbReference>
<reference evidence="5" key="1">
    <citation type="journal article" date="2014" name="Int. J. Syst. Evol. Microbiol.">
        <title>Complete genome sequence of Corynebacterium casei LMG S-19264T (=DSM 44701T), isolated from a smear-ripened cheese.</title>
        <authorList>
            <consortium name="US DOE Joint Genome Institute (JGI-PGF)"/>
            <person name="Walter F."/>
            <person name="Albersmeier A."/>
            <person name="Kalinowski J."/>
            <person name="Ruckert C."/>
        </authorList>
    </citation>
    <scope>NUCLEOTIDE SEQUENCE</scope>
    <source>
        <strain evidence="5">CGMCC 1.12919</strain>
    </source>
</reference>
<organism evidence="5 6">
    <name type="scientific">Chelatococcus reniformis</name>
    <dbReference type="NCBI Taxonomy" id="1494448"/>
    <lineage>
        <taxon>Bacteria</taxon>
        <taxon>Pseudomonadati</taxon>
        <taxon>Pseudomonadota</taxon>
        <taxon>Alphaproteobacteria</taxon>
        <taxon>Hyphomicrobiales</taxon>
        <taxon>Chelatococcaceae</taxon>
        <taxon>Chelatococcus</taxon>
    </lineage>
</organism>
<comment type="subcellular location">
    <subcellularLocation>
        <location evidence="1">Periplasm</location>
    </subcellularLocation>
</comment>
<protein>
    <submittedName>
        <fullName evidence="5">ABC transporter substrate-binding protein</fullName>
    </submittedName>
</protein>
<dbReference type="RefSeq" id="WP_188611966.1">
    <property type="nucleotide sequence ID" value="NZ_BMGG01000010.1"/>
</dbReference>